<organism evidence="1 2">
    <name type="scientific">Portunus trituberculatus</name>
    <name type="common">Swimming crab</name>
    <name type="synonym">Neptunus trituberculatus</name>
    <dbReference type="NCBI Taxonomy" id="210409"/>
    <lineage>
        <taxon>Eukaryota</taxon>
        <taxon>Metazoa</taxon>
        <taxon>Ecdysozoa</taxon>
        <taxon>Arthropoda</taxon>
        <taxon>Crustacea</taxon>
        <taxon>Multicrustacea</taxon>
        <taxon>Malacostraca</taxon>
        <taxon>Eumalacostraca</taxon>
        <taxon>Eucarida</taxon>
        <taxon>Decapoda</taxon>
        <taxon>Pleocyemata</taxon>
        <taxon>Brachyura</taxon>
        <taxon>Eubrachyura</taxon>
        <taxon>Portunoidea</taxon>
        <taxon>Portunidae</taxon>
        <taxon>Portuninae</taxon>
        <taxon>Portunus</taxon>
    </lineage>
</organism>
<evidence type="ECO:0000313" key="2">
    <source>
        <dbReference type="Proteomes" id="UP000324222"/>
    </source>
</evidence>
<comment type="caution">
    <text evidence="1">The sequence shown here is derived from an EMBL/GenBank/DDBJ whole genome shotgun (WGS) entry which is preliminary data.</text>
</comment>
<dbReference type="Proteomes" id="UP000324222">
    <property type="component" value="Unassembled WGS sequence"/>
</dbReference>
<keyword evidence="2" id="KW-1185">Reference proteome</keyword>
<proteinExistence type="predicted"/>
<evidence type="ECO:0000313" key="1">
    <source>
        <dbReference type="EMBL" id="MPC66165.1"/>
    </source>
</evidence>
<sequence>MIYEKDLIIRGRLASPGGHLSLLTTLRRPRPSVLSLHGKRLWEPRSTDIQSRASIPILAALLHPRQPAGVTLISSLTFHLCAPSPSPSPPLPPPAPPCLIYLSSPAPSNGEWHLDRSSP</sequence>
<reference evidence="1 2" key="1">
    <citation type="submission" date="2019-05" db="EMBL/GenBank/DDBJ databases">
        <title>Another draft genome of Portunus trituberculatus and its Hox gene families provides insights of decapod evolution.</title>
        <authorList>
            <person name="Jeong J.-H."/>
            <person name="Song I."/>
            <person name="Kim S."/>
            <person name="Choi T."/>
            <person name="Kim D."/>
            <person name="Ryu S."/>
            <person name="Kim W."/>
        </authorList>
    </citation>
    <scope>NUCLEOTIDE SEQUENCE [LARGE SCALE GENOMIC DNA]</scope>
    <source>
        <tissue evidence="1">Muscle</tissue>
    </source>
</reference>
<dbReference type="AlphaFoldDB" id="A0A5B7H940"/>
<dbReference type="EMBL" id="VSRR010024389">
    <property type="protein sequence ID" value="MPC66165.1"/>
    <property type="molecule type" value="Genomic_DNA"/>
</dbReference>
<name>A0A5B7H940_PORTR</name>
<protein>
    <submittedName>
        <fullName evidence="1">Uncharacterized protein</fullName>
    </submittedName>
</protein>
<gene>
    <name evidence="1" type="ORF">E2C01_060311</name>
</gene>
<accession>A0A5B7H940</accession>